<organism evidence="1 2">
    <name type="scientific">Aegilops tauschii subsp. strangulata</name>
    <name type="common">Goatgrass</name>
    <dbReference type="NCBI Taxonomy" id="200361"/>
    <lineage>
        <taxon>Eukaryota</taxon>
        <taxon>Viridiplantae</taxon>
        <taxon>Streptophyta</taxon>
        <taxon>Embryophyta</taxon>
        <taxon>Tracheophyta</taxon>
        <taxon>Spermatophyta</taxon>
        <taxon>Magnoliopsida</taxon>
        <taxon>Liliopsida</taxon>
        <taxon>Poales</taxon>
        <taxon>Poaceae</taxon>
        <taxon>BOP clade</taxon>
        <taxon>Pooideae</taxon>
        <taxon>Triticodae</taxon>
        <taxon>Triticeae</taxon>
        <taxon>Triticinae</taxon>
        <taxon>Aegilops</taxon>
    </lineage>
</organism>
<dbReference type="EnsemblPlants" id="AET2Gv20059500.38">
    <property type="protein sequence ID" value="AET2Gv20059500.38"/>
    <property type="gene ID" value="AET2Gv20059500"/>
</dbReference>
<reference evidence="1" key="5">
    <citation type="journal article" date="2021" name="G3 (Bethesda)">
        <title>Aegilops tauschii genome assembly Aet v5.0 features greater sequence contiguity and improved annotation.</title>
        <authorList>
            <person name="Wang L."/>
            <person name="Zhu T."/>
            <person name="Rodriguez J.C."/>
            <person name="Deal K.R."/>
            <person name="Dubcovsky J."/>
            <person name="McGuire P.E."/>
            <person name="Lux T."/>
            <person name="Spannagl M."/>
            <person name="Mayer K.F.X."/>
            <person name="Baldrich P."/>
            <person name="Meyers B.C."/>
            <person name="Huo N."/>
            <person name="Gu Y.Q."/>
            <person name="Zhou H."/>
            <person name="Devos K.M."/>
            <person name="Bennetzen J.L."/>
            <person name="Unver T."/>
            <person name="Budak H."/>
            <person name="Gulick P.J."/>
            <person name="Galiba G."/>
            <person name="Kalapos B."/>
            <person name="Nelson D.R."/>
            <person name="Li P."/>
            <person name="You F.M."/>
            <person name="Luo M.C."/>
            <person name="Dvorak J."/>
        </authorList>
    </citation>
    <scope>NUCLEOTIDE SEQUENCE [LARGE SCALE GENOMIC DNA]</scope>
    <source>
        <strain evidence="1">cv. AL8/78</strain>
    </source>
</reference>
<accession>A0A453ABI2</accession>
<keyword evidence="2" id="KW-1185">Reference proteome</keyword>
<protein>
    <submittedName>
        <fullName evidence="1">Uncharacterized protein</fullName>
    </submittedName>
</protein>
<evidence type="ECO:0000313" key="2">
    <source>
        <dbReference type="Proteomes" id="UP000015105"/>
    </source>
</evidence>
<proteinExistence type="predicted"/>
<reference evidence="1" key="3">
    <citation type="journal article" date="2017" name="Nature">
        <title>Genome sequence of the progenitor of the wheat D genome Aegilops tauschii.</title>
        <authorList>
            <person name="Luo M.C."/>
            <person name="Gu Y.Q."/>
            <person name="Puiu D."/>
            <person name="Wang H."/>
            <person name="Twardziok S.O."/>
            <person name="Deal K.R."/>
            <person name="Huo N."/>
            <person name="Zhu T."/>
            <person name="Wang L."/>
            <person name="Wang Y."/>
            <person name="McGuire P.E."/>
            <person name="Liu S."/>
            <person name="Long H."/>
            <person name="Ramasamy R.K."/>
            <person name="Rodriguez J.C."/>
            <person name="Van S.L."/>
            <person name="Yuan L."/>
            <person name="Wang Z."/>
            <person name="Xia Z."/>
            <person name="Xiao L."/>
            <person name="Anderson O.D."/>
            <person name="Ouyang S."/>
            <person name="Liang Y."/>
            <person name="Zimin A.V."/>
            <person name="Pertea G."/>
            <person name="Qi P."/>
            <person name="Bennetzen J.L."/>
            <person name="Dai X."/>
            <person name="Dawson M.W."/>
            <person name="Muller H.G."/>
            <person name="Kugler K."/>
            <person name="Rivarola-Duarte L."/>
            <person name="Spannagl M."/>
            <person name="Mayer K.F.X."/>
            <person name="Lu F.H."/>
            <person name="Bevan M.W."/>
            <person name="Leroy P."/>
            <person name="Li P."/>
            <person name="You F.M."/>
            <person name="Sun Q."/>
            <person name="Liu Z."/>
            <person name="Lyons E."/>
            <person name="Wicker T."/>
            <person name="Salzberg S.L."/>
            <person name="Devos K.M."/>
            <person name="Dvorak J."/>
        </authorList>
    </citation>
    <scope>NUCLEOTIDE SEQUENCE [LARGE SCALE GENOMIC DNA]</scope>
    <source>
        <strain evidence="1">cv. AL8/78</strain>
    </source>
</reference>
<dbReference type="AlphaFoldDB" id="A0A453ABI2"/>
<dbReference type="Proteomes" id="UP000015105">
    <property type="component" value="Chromosome 2D"/>
</dbReference>
<reference evidence="1" key="4">
    <citation type="submission" date="2019-03" db="UniProtKB">
        <authorList>
            <consortium name="EnsemblPlants"/>
        </authorList>
    </citation>
    <scope>IDENTIFICATION</scope>
</reference>
<name>A0A453ABI2_AEGTS</name>
<sequence>RWPAQQAQPKGYMSRTLTLPQIPTPPCSAPARCSALLPVPGSGDRQATSLARRSRAFVGGRRAALGLL</sequence>
<dbReference type="Gramene" id="AET2Gv20059500.38">
    <property type="protein sequence ID" value="AET2Gv20059500.38"/>
    <property type="gene ID" value="AET2Gv20059500"/>
</dbReference>
<reference evidence="2" key="1">
    <citation type="journal article" date="2014" name="Science">
        <title>Ancient hybridizations among the ancestral genomes of bread wheat.</title>
        <authorList>
            <consortium name="International Wheat Genome Sequencing Consortium,"/>
            <person name="Marcussen T."/>
            <person name="Sandve S.R."/>
            <person name="Heier L."/>
            <person name="Spannagl M."/>
            <person name="Pfeifer M."/>
            <person name="Jakobsen K.S."/>
            <person name="Wulff B.B."/>
            <person name="Steuernagel B."/>
            <person name="Mayer K.F."/>
            <person name="Olsen O.A."/>
        </authorList>
    </citation>
    <scope>NUCLEOTIDE SEQUENCE [LARGE SCALE GENOMIC DNA]</scope>
    <source>
        <strain evidence="2">cv. AL8/78</strain>
    </source>
</reference>
<reference evidence="2" key="2">
    <citation type="journal article" date="2017" name="Nat. Plants">
        <title>The Aegilops tauschii genome reveals multiple impacts of transposons.</title>
        <authorList>
            <person name="Zhao G."/>
            <person name="Zou C."/>
            <person name="Li K."/>
            <person name="Wang K."/>
            <person name="Li T."/>
            <person name="Gao L."/>
            <person name="Zhang X."/>
            <person name="Wang H."/>
            <person name="Yang Z."/>
            <person name="Liu X."/>
            <person name="Jiang W."/>
            <person name="Mao L."/>
            <person name="Kong X."/>
            <person name="Jiao Y."/>
            <person name="Jia J."/>
        </authorList>
    </citation>
    <scope>NUCLEOTIDE SEQUENCE [LARGE SCALE GENOMIC DNA]</scope>
    <source>
        <strain evidence="2">cv. AL8/78</strain>
    </source>
</reference>
<evidence type="ECO:0000313" key="1">
    <source>
        <dbReference type="EnsemblPlants" id="AET2Gv20059500.38"/>
    </source>
</evidence>